<dbReference type="AlphaFoldDB" id="A0A6J2UDB9"/>
<sequence length="201" mass="23164">MSNNKELMWHYAVALVVLGSSVYHCHLKLKSKLEDMRLRDSVHQFTVSDTHGQMVRLQSYAGQVLLIVNIASRCGLTQAQYTGLAMLRDKYEARGLRILNFPCNQFGNQMPEADGFELLEHMRQVKLNIGSLFAKLEVNGLTAAPLFEMLKRKRCHVPGGEIEWNFGKFLIDKFGYVYRRYEPQTPPSALEEDIEHLLNYR</sequence>
<reference evidence="8" key="1">
    <citation type="submission" date="2025-08" db="UniProtKB">
        <authorList>
            <consortium name="RefSeq"/>
        </authorList>
    </citation>
    <scope>IDENTIFICATION</scope>
    <source>
        <strain evidence="8">11010-0011.00</strain>
        <tissue evidence="8">Whole body</tissue>
    </source>
</reference>
<evidence type="ECO:0000313" key="8">
    <source>
        <dbReference type="RefSeq" id="XP_030385117.1"/>
    </source>
</evidence>
<dbReference type="RefSeq" id="XP_030385117.1">
    <property type="nucleotide sequence ID" value="XM_030529257.1"/>
</dbReference>
<keyword evidence="7" id="KW-1185">Reference proteome</keyword>
<keyword evidence="3 5" id="KW-0560">Oxidoreductase</keyword>
<dbReference type="PIRSF" id="PIRSF000303">
    <property type="entry name" value="Glutathion_perox"/>
    <property type="match status" value="1"/>
</dbReference>
<feature type="transmembrane region" description="Helical" evidence="6">
    <location>
        <begin position="12"/>
        <end position="29"/>
    </location>
</feature>
<keyword evidence="6" id="KW-0812">Transmembrane</keyword>
<protein>
    <recommendedName>
        <fullName evidence="5">Glutathione peroxidase</fullName>
    </recommendedName>
</protein>
<dbReference type="PROSITE" id="PS51355">
    <property type="entry name" value="GLUTATHIONE_PEROXID_3"/>
    <property type="match status" value="1"/>
</dbReference>
<evidence type="ECO:0000313" key="7">
    <source>
        <dbReference type="Proteomes" id="UP000504634"/>
    </source>
</evidence>
<evidence type="ECO:0000256" key="4">
    <source>
        <dbReference type="PIRSR" id="PIRSR000303-1"/>
    </source>
</evidence>
<proteinExistence type="inferred from homology"/>
<evidence type="ECO:0000256" key="3">
    <source>
        <dbReference type="ARBA" id="ARBA00023002"/>
    </source>
</evidence>
<accession>A0A6J2UDB9</accession>
<dbReference type="GeneID" id="115632205"/>
<dbReference type="GO" id="GO:0006979">
    <property type="term" value="P:response to oxidative stress"/>
    <property type="evidence" value="ECO:0007669"/>
    <property type="project" value="InterPro"/>
</dbReference>
<dbReference type="GO" id="GO:0004601">
    <property type="term" value="F:peroxidase activity"/>
    <property type="evidence" value="ECO:0007669"/>
    <property type="project" value="UniProtKB-KW"/>
</dbReference>
<evidence type="ECO:0000256" key="1">
    <source>
        <dbReference type="ARBA" id="ARBA00006926"/>
    </source>
</evidence>
<evidence type="ECO:0000256" key="6">
    <source>
        <dbReference type="SAM" id="Phobius"/>
    </source>
</evidence>
<dbReference type="Proteomes" id="UP000504634">
    <property type="component" value="Unplaced"/>
</dbReference>
<organism evidence="7 8">
    <name type="scientific">Drosophila lebanonensis</name>
    <name type="common">Fruit fly</name>
    <name type="synonym">Scaptodrosophila lebanonensis</name>
    <dbReference type="NCBI Taxonomy" id="7225"/>
    <lineage>
        <taxon>Eukaryota</taxon>
        <taxon>Metazoa</taxon>
        <taxon>Ecdysozoa</taxon>
        <taxon>Arthropoda</taxon>
        <taxon>Hexapoda</taxon>
        <taxon>Insecta</taxon>
        <taxon>Pterygota</taxon>
        <taxon>Neoptera</taxon>
        <taxon>Endopterygota</taxon>
        <taxon>Diptera</taxon>
        <taxon>Brachycera</taxon>
        <taxon>Muscomorpha</taxon>
        <taxon>Ephydroidea</taxon>
        <taxon>Drosophilidae</taxon>
        <taxon>Scaptodrosophila</taxon>
    </lineage>
</organism>
<dbReference type="OrthoDB" id="446890at2759"/>
<dbReference type="PANTHER" id="PTHR11592:SF78">
    <property type="entry name" value="GLUTATHIONE PEROXIDASE"/>
    <property type="match status" value="1"/>
</dbReference>
<dbReference type="Pfam" id="PF00255">
    <property type="entry name" value="GSHPx"/>
    <property type="match status" value="1"/>
</dbReference>
<dbReference type="InterPro" id="IPR000889">
    <property type="entry name" value="Glutathione_peroxidase"/>
</dbReference>
<evidence type="ECO:0000256" key="5">
    <source>
        <dbReference type="RuleBase" id="RU000499"/>
    </source>
</evidence>
<feature type="active site" evidence="4">
    <location>
        <position position="74"/>
    </location>
</feature>
<name>A0A6J2UDB9_DROLE</name>
<dbReference type="CDD" id="cd00340">
    <property type="entry name" value="GSH_Peroxidase"/>
    <property type="match status" value="1"/>
</dbReference>
<keyword evidence="6" id="KW-1133">Transmembrane helix</keyword>
<evidence type="ECO:0000256" key="2">
    <source>
        <dbReference type="ARBA" id="ARBA00022559"/>
    </source>
</evidence>
<keyword evidence="6" id="KW-0472">Membrane</keyword>
<keyword evidence="2 5" id="KW-0575">Peroxidase</keyword>
<dbReference type="Gene3D" id="3.40.30.10">
    <property type="entry name" value="Glutaredoxin"/>
    <property type="match status" value="1"/>
</dbReference>
<comment type="similarity">
    <text evidence="1 5">Belongs to the glutathione peroxidase family.</text>
</comment>
<gene>
    <name evidence="8" type="primary">LOC115632205</name>
</gene>
<dbReference type="PRINTS" id="PR01011">
    <property type="entry name" value="GLUTPROXDASE"/>
</dbReference>
<dbReference type="InterPro" id="IPR036249">
    <property type="entry name" value="Thioredoxin-like_sf"/>
</dbReference>
<dbReference type="SUPFAM" id="SSF52833">
    <property type="entry name" value="Thioredoxin-like"/>
    <property type="match status" value="1"/>
</dbReference>
<dbReference type="PANTHER" id="PTHR11592">
    <property type="entry name" value="GLUTATHIONE PEROXIDASE"/>
    <property type="match status" value="1"/>
</dbReference>